<dbReference type="Pfam" id="PF01796">
    <property type="entry name" value="OB_ChsH2_C"/>
    <property type="match status" value="1"/>
</dbReference>
<dbReference type="InterPro" id="IPR052513">
    <property type="entry name" value="Thioester_dehydratase-like"/>
</dbReference>
<evidence type="ECO:0000313" key="3">
    <source>
        <dbReference type="EMBL" id="MEU3787929.1"/>
    </source>
</evidence>
<name>A0ABV2ZZB7_9ACTN</name>
<dbReference type="Proteomes" id="UP001550739">
    <property type="component" value="Unassembled WGS sequence"/>
</dbReference>
<dbReference type="InterPro" id="IPR022002">
    <property type="entry name" value="ChsH2_Znr"/>
</dbReference>
<organism evidence="3 4">
    <name type="scientific">Streptomyces sp. 900129855</name>
    <dbReference type="NCBI Taxonomy" id="3155129"/>
    <lineage>
        <taxon>Bacteria</taxon>
        <taxon>Bacillati</taxon>
        <taxon>Actinomycetota</taxon>
        <taxon>Actinomycetes</taxon>
        <taxon>Kitasatosporales</taxon>
        <taxon>Streptomycetaceae</taxon>
        <taxon>Streptomyces</taxon>
    </lineage>
</organism>
<keyword evidence="4" id="KW-1185">Reference proteome</keyword>
<evidence type="ECO:0000259" key="1">
    <source>
        <dbReference type="Pfam" id="PF01796"/>
    </source>
</evidence>
<dbReference type="SUPFAM" id="SSF50249">
    <property type="entry name" value="Nucleic acid-binding proteins"/>
    <property type="match status" value="1"/>
</dbReference>
<dbReference type="InterPro" id="IPR002878">
    <property type="entry name" value="ChsH2_C"/>
</dbReference>
<evidence type="ECO:0000313" key="4">
    <source>
        <dbReference type="Proteomes" id="UP001550739"/>
    </source>
</evidence>
<dbReference type="RefSeq" id="WP_334573969.1">
    <property type="nucleotide sequence ID" value="NZ_JBEZVE010000060.1"/>
</dbReference>
<feature type="domain" description="ChsH2 C-terminal OB-fold" evidence="1">
    <location>
        <begin position="53"/>
        <end position="117"/>
    </location>
</feature>
<sequence length="132" mass="14271">MNTVTLVRDAASDEFFEGTARGELPLRHCADCGTWNAPHTVSCRSCRSGRLTWEPARGTGKLVSWTVVHGRRADDGPAPRSLAGLVELDEGPWLHARIEVADPTRLRAGLPLAVAFDRPYGGDAAPVFHLAD</sequence>
<dbReference type="PANTHER" id="PTHR34075:SF5">
    <property type="entry name" value="BLR3430 PROTEIN"/>
    <property type="match status" value="1"/>
</dbReference>
<dbReference type="InterPro" id="IPR012340">
    <property type="entry name" value="NA-bd_OB-fold"/>
</dbReference>
<protein>
    <submittedName>
        <fullName evidence="3">OB-fold domain-containing protein</fullName>
    </submittedName>
</protein>
<dbReference type="Pfam" id="PF12172">
    <property type="entry name" value="zf-ChsH2"/>
    <property type="match status" value="1"/>
</dbReference>
<dbReference type="EMBL" id="JBEZVE010000060">
    <property type="protein sequence ID" value="MEU3787929.1"/>
    <property type="molecule type" value="Genomic_DNA"/>
</dbReference>
<proteinExistence type="predicted"/>
<accession>A0ABV2ZZB7</accession>
<comment type="caution">
    <text evidence="3">The sequence shown here is derived from an EMBL/GenBank/DDBJ whole genome shotgun (WGS) entry which is preliminary data.</text>
</comment>
<reference evidence="3 4" key="1">
    <citation type="submission" date="2024-06" db="EMBL/GenBank/DDBJ databases">
        <title>The Natural Products Discovery Center: Release of the First 8490 Sequenced Strains for Exploring Actinobacteria Biosynthetic Diversity.</title>
        <authorList>
            <person name="Kalkreuter E."/>
            <person name="Kautsar S.A."/>
            <person name="Yang D."/>
            <person name="Bader C.D."/>
            <person name="Teijaro C.N."/>
            <person name="Fluegel L."/>
            <person name="Davis C.M."/>
            <person name="Simpson J.R."/>
            <person name="Lauterbach L."/>
            <person name="Steele A.D."/>
            <person name="Gui C."/>
            <person name="Meng S."/>
            <person name="Li G."/>
            <person name="Viehrig K."/>
            <person name="Ye F."/>
            <person name="Su P."/>
            <person name="Kiefer A.F."/>
            <person name="Nichols A."/>
            <person name="Cepeda A.J."/>
            <person name="Yan W."/>
            <person name="Fan B."/>
            <person name="Jiang Y."/>
            <person name="Adhikari A."/>
            <person name="Zheng C.-J."/>
            <person name="Schuster L."/>
            <person name="Cowan T.M."/>
            <person name="Smanski M.J."/>
            <person name="Chevrette M.G."/>
            <person name="De Carvalho L.P.S."/>
            <person name="Shen B."/>
        </authorList>
    </citation>
    <scope>NUCLEOTIDE SEQUENCE [LARGE SCALE GENOMIC DNA]</scope>
    <source>
        <strain evidence="3 4">NPDC033843</strain>
    </source>
</reference>
<feature type="domain" description="ChsH2 rubredoxin-like zinc ribbon" evidence="2">
    <location>
        <begin position="16"/>
        <end position="51"/>
    </location>
</feature>
<dbReference type="PANTHER" id="PTHR34075">
    <property type="entry name" value="BLR3430 PROTEIN"/>
    <property type="match status" value="1"/>
</dbReference>
<gene>
    <name evidence="3" type="ORF">AB0E89_46785</name>
</gene>
<evidence type="ECO:0000259" key="2">
    <source>
        <dbReference type="Pfam" id="PF12172"/>
    </source>
</evidence>